<evidence type="ECO:0000313" key="4">
    <source>
        <dbReference type="Proteomes" id="UP001195483"/>
    </source>
</evidence>
<gene>
    <name evidence="3" type="ORF">CHS0354_006584</name>
</gene>
<feature type="compositionally biased region" description="Polar residues" evidence="1">
    <location>
        <begin position="68"/>
        <end position="78"/>
    </location>
</feature>
<reference evidence="3" key="2">
    <citation type="journal article" date="2021" name="Genome Biol. Evol.">
        <title>Developing a high-quality reference genome for a parasitic bivalve with doubly uniparental inheritance (Bivalvia: Unionida).</title>
        <authorList>
            <person name="Smith C.H."/>
        </authorList>
    </citation>
    <scope>NUCLEOTIDE SEQUENCE</scope>
    <source>
        <strain evidence="3">CHS0354</strain>
        <tissue evidence="3">Mantle</tissue>
    </source>
</reference>
<keyword evidence="2" id="KW-0472">Membrane</keyword>
<evidence type="ECO:0000313" key="3">
    <source>
        <dbReference type="EMBL" id="KAK3599463.1"/>
    </source>
</evidence>
<keyword evidence="2" id="KW-0812">Transmembrane</keyword>
<comment type="caution">
    <text evidence="3">The sequence shown here is derived from an EMBL/GenBank/DDBJ whole genome shotgun (WGS) entry which is preliminary data.</text>
</comment>
<dbReference type="AlphaFoldDB" id="A0AAE0SWZ9"/>
<dbReference type="EMBL" id="JAEAOA010000455">
    <property type="protein sequence ID" value="KAK3599463.1"/>
    <property type="molecule type" value="Genomic_DNA"/>
</dbReference>
<keyword evidence="4" id="KW-1185">Reference proteome</keyword>
<accession>A0AAE0SWZ9</accession>
<name>A0AAE0SWZ9_9BIVA</name>
<protein>
    <submittedName>
        <fullName evidence="3">Uncharacterized protein</fullName>
    </submittedName>
</protein>
<dbReference type="Proteomes" id="UP001195483">
    <property type="component" value="Unassembled WGS sequence"/>
</dbReference>
<feature type="region of interest" description="Disordered" evidence="1">
    <location>
        <begin position="59"/>
        <end position="78"/>
    </location>
</feature>
<proteinExistence type="predicted"/>
<evidence type="ECO:0000256" key="1">
    <source>
        <dbReference type="SAM" id="MobiDB-lite"/>
    </source>
</evidence>
<reference evidence="3" key="1">
    <citation type="journal article" date="2021" name="Genome Biol. Evol.">
        <title>A High-Quality Reference Genome for a Parasitic Bivalve with Doubly Uniparental Inheritance (Bivalvia: Unionida).</title>
        <authorList>
            <person name="Smith C.H."/>
        </authorList>
    </citation>
    <scope>NUCLEOTIDE SEQUENCE</scope>
    <source>
        <strain evidence="3">CHS0354</strain>
    </source>
</reference>
<reference evidence="3" key="3">
    <citation type="submission" date="2023-05" db="EMBL/GenBank/DDBJ databases">
        <authorList>
            <person name="Smith C.H."/>
        </authorList>
    </citation>
    <scope>NUCLEOTIDE SEQUENCE</scope>
    <source>
        <strain evidence="3">CHS0354</strain>
        <tissue evidence="3">Mantle</tissue>
    </source>
</reference>
<sequence>MARADLSTLDLFNLFILILTLKTAVDGGFFPMGHNMGFHTGDPLSTRFRSSFPPPHPKRDFWVRPVEKNTNGPFDQEK</sequence>
<keyword evidence="2" id="KW-1133">Transmembrane helix</keyword>
<feature type="transmembrane region" description="Helical" evidence="2">
    <location>
        <begin position="12"/>
        <end position="30"/>
    </location>
</feature>
<organism evidence="3 4">
    <name type="scientific">Potamilus streckersoni</name>
    <dbReference type="NCBI Taxonomy" id="2493646"/>
    <lineage>
        <taxon>Eukaryota</taxon>
        <taxon>Metazoa</taxon>
        <taxon>Spiralia</taxon>
        <taxon>Lophotrochozoa</taxon>
        <taxon>Mollusca</taxon>
        <taxon>Bivalvia</taxon>
        <taxon>Autobranchia</taxon>
        <taxon>Heteroconchia</taxon>
        <taxon>Palaeoheterodonta</taxon>
        <taxon>Unionida</taxon>
        <taxon>Unionoidea</taxon>
        <taxon>Unionidae</taxon>
        <taxon>Ambleminae</taxon>
        <taxon>Lampsilini</taxon>
        <taxon>Potamilus</taxon>
    </lineage>
</organism>
<evidence type="ECO:0000256" key="2">
    <source>
        <dbReference type="SAM" id="Phobius"/>
    </source>
</evidence>